<name>A0A0G3HDJ2_9CORY</name>
<keyword evidence="5" id="KW-0408">Iron</keyword>
<reference evidence="9 10" key="1">
    <citation type="journal article" date="2015" name="Genome Announc.">
        <title>Complete Genome Sequence of the Type Strain Corynebacterium testudinoris DSM 44614, Recovered from Necrotic Lesions in the Mouth of a Tortoise.</title>
        <authorList>
            <person name="Ruckert C."/>
            <person name="Kriete M."/>
            <person name="Jaenicke S."/>
            <person name="Winkler A."/>
            <person name="Tauch A."/>
        </authorList>
    </citation>
    <scope>NUCLEOTIDE SEQUENCE [LARGE SCALE GENOMIC DNA]</scope>
    <source>
        <strain evidence="9 10">DSM 44614</strain>
    </source>
</reference>
<evidence type="ECO:0000256" key="1">
    <source>
        <dbReference type="ARBA" id="ARBA00004202"/>
    </source>
</evidence>
<keyword evidence="6" id="KW-0406">Ion transport</keyword>
<organism evidence="9 10">
    <name type="scientific">Corynebacterium testudinoris</name>
    <dbReference type="NCBI Taxonomy" id="136857"/>
    <lineage>
        <taxon>Bacteria</taxon>
        <taxon>Bacillati</taxon>
        <taxon>Actinomycetota</taxon>
        <taxon>Actinomycetes</taxon>
        <taxon>Mycobacteriales</taxon>
        <taxon>Corynebacteriaceae</taxon>
        <taxon>Corynebacterium</taxon>
    </lineage>
</organism>
<dbReference type="SMART" id="SM00382">
    <property type="entry name" value="AAA"/>
    <property type="match status" value="1"/>
</dbReference>
<dbReference type="Gene3D" id="3.40.50.300">
    <property type="entry name" value="P-loop containing nucleotide triphosphate hydrolases"/>
    <property type="match status" value="2"/>
</dbReference>
<keyword evidence="7" id="KW-0472">Membrane</keyword>
<dbReference type="GO" id="GO:0005524">
    <property type="term" value="F:ATP binding"/>
    <property type="evidence" value="ECO:0007669"/>
    <property type="project" value="InterPro"/>
</dbReference>
<reference evidence="10" key="2">
    <citation type="submission" date="2015-05" db="EMBL/GenBank/DDBJ databases">
        <title>Complete genome sequence of Corynebacterium testudinoris DSM 44614, recovered from necrotic lesions in the mouth of a tortoise.</title>
        <authorList>
            <person name="Ruckert C."/>
            <person name="Albersmeier A."/>
            <person name="Winkler A."/>
            <person name="Tauch A."/>
        </authorList>
    </citation>
    <scope>NUCLEOTIDE SEQUENCE [LARGE SCALE GENOMIC DNA]</scope>
    <source>
        <strain evidence="10">DSM 44614</strain>
    </source>
</reference>
<dbReference type="InterPro" id="IPR027417">
    <property type="entry name" value="P-loop_NTPase"/>
</dbReference>
<proteinExistence type="predicted"/>
<evidence type="ECO:0000256" key="7">
    <source>
        <dbReference type="ARBA" id="ARBA00023136"/>
    </source>
</evidence>
<dbReference type="KEGG" id="cted:CTEST_08810"/>
<keyword evidence="3" id="KW-1003">Cell membrane</keyword>
<protein>
    <submittedName>
        <fullName evidence="9">Putative ATPase</fullName>
    </submittedName>
</protein>
<evidence type="ECO:0000256" key="6">
    <source>
        <dbReference type="ARBA" id="ARBA00023065"/>
    </source>
</evidence>
<keyword evidence="10" id="KW-1185">Reference proteome</keyword>
<evidence type="ECO:0000313" key="10">
    <source>
        <dbReference type="Proteomes" id="UP000035540"/>
    </source>
</evidence>
<evidence type="ECO:0000256" key="5">
    <source>
        <dbReference type="ARBA" id="ARBA00023004"/>
    </source>
</evidence>
<evidence type="ECO:0000256" key="3">
    <source>
        <dbReference type="ARBA" id="ARBA00022475"/>
    </source>
</evidence>
<dbReference type="PANTHER" id="PTHR42771">
    <property type="entry name" value="IRON(3+)-HYDROXAMATE IMPORT ATP-BINDING PROTEIN FHUC"/>
    <property type="match status" value="1"/>
</dbReference>
<comment type="subcellular location">
    <subcellularLocation>
        <location evidence="1">Cell membrane</location>
        <topology evidence="1">Peripheral membrane protein</topology>
    </subcellularLocation>
</comment>
<dbReference type="InterPro" id="IPR003593">
    <property type="entry name" value="AAA+_ATPase"/>
</dbReference>
<keyword evidence="2" id="KW-0813">Transport</keyword>
<dbReference type="Pfam" id="PF13304">
    <property type="entry name" value="AAA_21"/>
    <property type="match status" value="1"/>
</dbReference>
<evidence type="ECO:0000313" key="9">
    <source>
        <dbReference type="EMBL" id="AKK09192.1"/>
    </source>
</evidence>
<sequence>MSVAGWFIRDYRPAYPPSLTHPAPDWVSEVPAFQVLNNVGAINLQRPITLFTGENGVGKSTLLEGIAVSCGFNSDGGAYGERVVERVNPLRNAAYPTMGTRAMQGYFLRAETHISLASEFQRNHEHDFNAMSHGESVMHLVQEKFHGNGLFLLDEPESGLSFVRQMTLLAELHQIARAGAQLIIATHSPVLLSLPGARIYEFTADGDVLRGIGVQETTAYRALRDFFADPHTIADFMVQAMEPD</sequence>
<dbReference type="PATRIC" id="fig|136857.5.peg.1751"/>
<dbReference type="STRING" id="136857.CTEST_08810"/>
<feature type="domain" description="AAA+ ATPase" evidence="8">
    <location>
        <begin position="45"/>
        <end position="214"/>
    </location>
</feature>
<dbReference type="GO" id="GO:0016887">
    <property type="term" value="F:ATP hydrolysis activity"/>
    <property type="evidence" value="ECO:0007669"/>
    <property type="project" value="InterPro"/>
</dbReference>
<evidence type="ECO:0000259" key="8">
    <source>
        <dbReference type="SMART" id="SM00382"/>
    </source>
</evidence>
<dbReference type="OrthoDB" id="9784297at2"/>
<dbReference type="GO" id="GO:0006302">
    <property type="term" value="P:double-strand break repair"/>
    <property type="evidence" value="ECO:0007669"/>
    <property type="project" value="InterPro"/>
</dbReference>
<dbReference type="Proteomes" id="UP000035540">
    <property type="component" value="Chromosome"/>
</dbReference>
<dbReference type="GO" id="GO:0006826">
    <property type="term" value="P:iron ion transport"/>
    <property type="evidence" value="ECO:0007669"/>
    <property type="project" value="UniProtKB-KW"/>
</dbReference>
<dbReference type="SUPFAM" id="SSF52540">
    <property type="entry name" value="P-loop containing nucleoside triphosphate hydrolases"/>
    <property type="match status" value="1"/>
</dbReference>
<gene>
    <name evidence="9" type="ORF">CTEST_08810</name>
</gene>
<dbReference type="RefSeq" id="WP_083985524.1">
    <property type="nucleotide sequence ID" value="NZ_CP011545.1"/>
</dbReference>
<evidence type="ECO:0000256" key="4">
    <source>
        <dbReference type="ARBA" id="ARBA00022496"/>
    </source>
</evidence>
<dbReference type="PANTHER" id="PTHR42771:SF2">
    <property type="entry name" value="IRON(3+)-HYDROXAMATE IMPORT ATP-BINDING PROTEIN FHUC"/>
    <property type="match status" value="1"/>
</dbReference>
<accession>A0A0G3HDJ2</accession>
<dbReference type="CDD" id="cd00267">
    <property type="entry name" value="ABC_ATPase"/>
    <property type="match status" value="1"/>
</dbReference>
<dbReference type="GO" id="GO:0005886">
    <property type="term" value="C:plasma membrane"/>
    <property type="evidence" value="ECO:0007669"/>
    <property type="project" value="UniProtKB-SubCell"/>
</dbReference>
<dbReference type="InterPro" id="IPR051535">
    <property type="entry name" value="Siderophore_ABC-ATPase"/>
</dbReference>
<dbReference type="EMBL" id="CP011545">
    <property type="protein sequence ID" value="AKK09192.1"/>
    <property type="molecule type" value="Genomic_DNA"/>
</dbReference>
<dbReference type="Pfam" id="PF13476">
    <property type="entry name" value="AAA_23"/>
    <property type="match status" value="1"/>
</dbReference>
<evidence type="ECO:0000256" key="2">
    <source>
        <dbReference type="ARBA" id="ARBA00022448"/>
    </source>
</evidence>
<keyword evidence="4" id="KW-0410">Iron transport</keyword>
<dbReference type="InterPro" id="IPR003959">
    <property type="entry name" value="ATPase_AAA_core"/>
</dbReference>
<dbReference type="InterPro" id="IPR038729">
    <property type="entry name" value="Rad50/SbcC_AAA"/>
</dbReference>
<dbReference type="AlphaFoldDB" id="A0A0G3HDJ2"/>